<dbReference type="InterPro" id="IPR050091">
    <property type="entry name" value="PKS_NRPS_Biosynth_Enz"/>
</dbReference>
<evidence type="ECO:0000256" key="14">
    <source>
        <dbReference type="ARBA" id="ARBA00023373"/>
    </source>
</evidence>
<keyword evidence="11" id="KW-0012">Acyltransferase</keyword>
<evidence type="ECO:0000259" key="54">
    <source>
        <dbReference type="PROSITE" id="PS50075"/>
    </source>
</evidence>
<evidence type="ECO:0000256" key="45">
    <source>
        <dbReference type="ARBA" id="ARBA00049171"/>
    </source>
</evidence>
<feature type="domain" description="Carrier" evidence="54">
    <location>
        <begin position="2086"/>
        <end position="2161"/>
    </location>
</feature>
<dbReference type="SMART" id="SM00822">
    <property type="entry name" value="PKS_KR"/>
    <property type="match status" value="1"/>
</dbReference>
<keyword evidence="6" id="KW-0702">S-nitrosylation</keyword>
<comment type="catalytic activity">
    <reaction evidence="35">
        <text>tetradecanoyl-[ACP] + H2O = tetradecanoate + holo-[ACP] + H(+)</text>
        <dbReference type="Rhea" id="RHEA:30123"/>
        <dbReference type="Rhea" id="RHEA-COMP:9648"/>
        <dbReference type="Rhea" id="RHEA-COMP:9685"/>
        <dbReference type="ChEBI" id="CHEBI:15377"/>
        <dbReference type="ChEBI" id="CHEBI:15378"/>
        <dbReference type="ChEBI" id="CHEBI:30807"/>
        <dbReference type="ChEBI" id="CHEBI:64479"/>
        <dbReference type="ChEBI" id="CHEBI:78477"/>
        <dbReference type="EC" id="3.1.2.14"/>
    </reaction>
    <physiologicalReaction direction="left-to-right" evidence="35">
        <dbReference type="Rhea" id="RHEA:30124"/>
    </physiologicalReaction>
</comment>
<comment type="catalytic activity">
    <reaction evidence="32">
        <text>acetyl-[ACP] + malonyl-[ACP] + H(+) = 3-oxobutanoyl-[ACP] + holo-[ACP] + CO2</text>
        <dbReference type="Rhea" id="RHEA:41800"/>
        <dbReference type="Rhea" id="RHEA-COMP:9621"/>
        <dbReference type="Rhea" id="RHEA-COMP:9623"/>
        <dbReference type="Rhea" id="RHEA-COMP:9625"/>
        <dbReference type="Rhea" id="RHEA-COMP:9685"/>
        <dbReference type="ChEBI" id="CHEBI:15378"/>
        <dbReference type="ChEBI" id="CHEBI:16526"/>
        <dbReference type="ChEBI" id="CHEBI:64479"/>
        <dbReference type="ChEBI" id="CHEBI:78446"/>
        <dbReference type="ChEBI" id="CHEBI:78449"/>
        <dbReference type="ChEBI" id="CHEBI:78450"/>
    </reaction>
    <physiologicalReaction direction="left-to-right" evidence="32">
        <dbReference type="Rhea" id="RHEA:41801"/>
    </physiologicalReaction>
</comment>
<evidence type="ECO:0000256" key="31">
    <source>
        <dbReference type="ARBA" id="ARBA00047953"/>
    </source>
</evidence>
<dbReference type="GO" id="GO:0004312">
    <property type="term" value="F:fatty acid synthase activity"/>
    <property type="evidence" value="ECO:0007669"/>
    <property type="project" value="TreeGrafter"/>
</dbReference>
<evidence type="ECO:0000256" key="33">
    <source>
        <dbReference type="ARBA" id="ARBA00048051"/>
    </source>
</evidence>
<dbReference type="PROSITE" id="PS50075">
    <property type="entry name" value="CARRIER"/>
    <property type="match status" value="1"/>
</dbReference>
<comment type="pathway">
    <text evidence="2">Lipid metabolism.</text>
</comment>
<feature type="region of interest" description="Disordered" evidence="53">
    <location>
        <begin position="2406"/>
        <end position="2427"/>
    </location>
</feature>
<dbReference type="FunFam" id="3.90.180.10:FF:000032">
    <property type="entry name" value="Probable polyketide synthase pks1"/>
    <property type="match status" value="1"/>
</dbReference>
<evidence type="ECO:0000256" key="22">
    <source>
        <dbReference type="ARBA" id="ARBA00047300"/>
    </source>
</evidence>
<evidence type="ECO:0000256" key="19">
    <source>
        <dbReference type="ARBA" id="ARBA00023401"/>
    </source>
</evidence>
<evidence type="ECO:0000256" key="8">
    <source>
        <dbReference type="ARBA" id="ARBA00023194"/>
    </source>
</evidence>
<evidence type="ECO:0000256" key="46">
    <source>
        <dbReference type="ARBA" id="ARBA00049263"/>
    </source>
</evidence>
<dbReference type="InterPro" id="IPR049551">
    <property type="entry name" value="PKS_DH_C"/>
</dbReference>
<evidence type="ECO:0000256" key="40">
    <source>
        <dbReference type="ARBA" id="ARBA00048691"/>
    </source>
</evidence>
<evidence type="ECO:0000256" key="24">
    <source>
        <dbReference type="ARBA" id="ARBA00047400"/>
    </source>
</evidence>
<sequence length="2472" mass="257164">MGKNGNAGQGTAQGGAEGAEQAAHADNGDNEERLRHFLKKTMVDLRATRERLARVESGLAEPIAIVGMGCRLPGGVETPEELWDLVAAGTDAISSFPTDRGWDLAALYDREEGTGPAAPAGGARDGDAGEGGDGGEDAGRATPVEGGFLSGVGDFDADFFGVSPRESLAMDPQQRVLLETAWESLERAGIDPTGLRGSRTGVYAGAGPSGYLGNDWFLAGEIAGYGLTGSSMAVLSGRISYTLGLEGPAVTVDTACSSSLVALHLAVQALRAGECDLALAGGVTVMAVPAQFVEFSRQGGLAYDGRCKSFAKAADGTGWSEGAALVVLERLSDARRNGHRVLAVVRGSAVNQDGASNGLTAPNGPSQQRVIREALANAGLSAAEVDVVEAHGTGTRLGDPIEAQALLATYGAGREGAAPVLLGALKSNIGHTQAAAGLAGVLKMVLAMREGIVPRTLHVDEPTPYVDWSAGALELVTEQRPWPETGRPRRAAVSAFGVSGTNAHVLLEQAPAPAAEEPEPGEIPCPPAGFSWMLSGRGPQVLRRQARRLLDRLADAPGLRPGEVGVSLATRAAFPHRAVLKGRDRATLVRGLAALAEGGEDAALTRGVAAQRPGRTALLFSGQGAQRPGMGRELYAAYPAFAAEFDRVCEAFGGLLPLPLREAVFAAEAAGETAALHATGLAQPALFAFQTALFRLWRSLGAAPDAVAGHSLGGITAAHVSGALPLADAVRLVAARASLMQALPAQGAMWAVEATEEEAAAELAGPGGPVALAAVNGPGSVVLSGEEAAVARVAETFASRGRRTTRLTVSHAFHSPLVEPALARLAEVLDGLTFGEPEIPVVSDLTGRLAEPGRFASPAYWLEHARRPVRFADAVATLHGLGVTAFVEIGPDAQLTPLVADCLPASTPALAVPVQRRGRPEAQALDEALTAAWLHGLPVDWRACLTPGGPGDAAPAPAYPVDLPTYAFDRRRYWLDPAPGRLRPAGGLPPHRILGPAVRLPGGEETELTGRVSLRAEPWIADHVVLGRVLLPGTAFVELALRAGQETGCGVLEELILETPLVVPEQQGEEELTLRLTVGAPEADGRRRLRIFSRAPGAAGAEPGAEPDADAWIRHATGLLAPPAAEDPEPSAAWPPAGAEPVGTGDFYDRLASRGYALGPSFRRLGSVWARGEERFAEISLGDSLRAQTAGFALHPVLLDAAAHLVGLGDFGEVGLPFSWSGVRLTPSTETALRVRMRPAEGGGVSLTLWDTAGKPLARIDSLVLRPLDAGQLAAEVGAEAGGLFRVEWRALPEPPAAPAAPAWAIVGQATAPADAAAAHYPDLAALADAVAAGAPLPPAVLWCPPAPDAAGLAAGARTAVHEALARAQEWLAQEWPAAARLVLLTRRAVAAGPGGEAVDATMAPVWGLIRSAQAEHPERFALLDWDGTPESGRALPAALAELQRGAEPQLAIRGGLLYAPRLSPARQDALVPPAGGHPWRLDAGRGGTLEALRLVAAPEARVPLAPGQVRISVRTAGLNFRDVLNTLGLLPPGSGNLGAEGAGVVTEVGPGVPGLAPGDRVMGLWPGAFGPVAVADHRMVAPIPEGWTFAQAASVPVAFLTAYLGLVELGRLRAGETVLVHAAAGGVGMAAVQLARHLGARVLGTASPGKWDWLRSFGLAEEEIASSRTLGFEDRFRRATGGRGADVVLNALSGEFVDASLRLLAPGGRFVEMGVTDVRDPAEVAAAHSGASYAAFVLGELEPERVARMFDTLLGLFRRGALSPLPVAAWDVRHAPEAFSRMREGRHVGKLVLTLPRTLDPQGTVLITGGSGTLAGLLARHLVAAHGVRHLVLASRRRPIAREAKRLRDGLTELGAEQVTLAACDVADGDQLARLVARIPPEHPLTAVVHAAGLLDDGVIEAMTPQRVDAVLRPKAEGAVLLHELTRQFDLAAFVLFSGGAGVLGSAGQSNYAAANTFLDALATQRAAAGLPATSLAWGLWAERSRMTERLGETDLERVGRVGLAPLSTEQALALFDTALTRPEPVLVPARLDAASLRAQAAAGRLPALLRGLARDARRRPAEPPRAAEPFLARLADRPGAERSAALLDLVRGETAAVLGHADGRAIAPDRPFQDIGFDSLTSIELRNRLDAATGVRLPSTLVFVHPTPKDLAGHLASRLPVTGQDSRQDPPAPEPRGQAAAGESVGEIYRQLTLQGRLAEADMLVSSAAALRPRFRSRAAAPGGAAGTGHLRLSGGGEGPVLIAFPPLAPVEGHVQFTRLAEHCQGRVELSVVQVPGFRPEEPLAAGLDVLAETLAESALACAGRRPFVLLGYSSGGLLAHAVTAHLEAAGERPAGLVLLDTYLPDRMPDRLRQALDYELIERRRSFAALDFAALTAVGSYGALFRGLRPEPVRAPTLFVRPADCVPGSPDRPMTDPASRGEWRAEWPARHDSAEVPGDHCTMMAEHADRTAEAVQRWLAALGAPRPAHA</sequence>
<comment type="catalytic activity">
    <reaction evidence="14">
        <text>(3R)-hydroxyhexanoyl-[ACP] = (2E)-hexenoyl-[ACP] + H2O</text>
        <dbReference type="Rhea" id="RHEA:41828"/>
        <dbReference type="Rhea" id="RHEA-COMP:9630"/>
        <dbReference type="Rhea" id="RHEA-COMP:9631"/>
        <dbReference type="ChEBI" id="CHEBI:15377"/>
        <dbReference type="ChEBI" id="CHEBI:78457"/>
        <dbReference type="ChEBI" id="CHEBI:78458"/>
    </reaction>
    <physiologicalReaction direction="left-to-right" evidence="14">
        <dbReference type="Rhea" id="RHEA:41829"/>
    </physiologicalReaction>
</comment>
<dbReference type="GO" id="GO:0004316">
    <property type="term" value="F:3-oxoacyl-[acyl-carrier-protein] reductase (NADPH) activity"/>
    <property type="evidence" value="ECO:0007669"/>
    <property type="project" value="UniProtKB-EC"/>
</dbReference>
<accession>A0A3A9Z978</accession>
<evidence type="ECO:0000256" key="1">
    <source>
        <dbReference type="ARBA" id="ARBA00004792"/>
    </source>
</evidence>
<evidence type="ECO:0000256" key="27">
    <source>
        <dbReference type="ARBA" id="ARBA00047500"/>
    </source>
</evidence>
<keyword evidence="8" id="KW-0045">Antibiotic biosynthesis</keyword>
<dbReference type="SUPFAM" id="SSF53901">
    <property type="entry name" value="Thiolase-like"/>
    <property type="match status" value="1"/>
</dbReference>
<comment type="catalytic activity">
    <reaction evidence="34">
        <text>(2E)-dodecenoyl-[ACP] + NADPH + H(+) = dodecanoyl-[ACP] + NADP(+)</text>
        <dbReference type="Rhea" id="RHEA:41880"/>
        <dbReference type="Rhea" id="RHEA-COMP:9643"/>
        <dbReference type="Rhea" id="RHEA-COMP:9644"/>
        <dbReference type="ChEBI" id="CHEBI:15378"/>
        <dbReference type="ChEBI" id="CHEBI:57783"/>
        <dbReference type="ChEBI" id="CHEBI:58349"/>
        <dbReference type="ChEBI" id="CHEBI:65264"/>
        <dbReference type="ChEBI" id="CHEBI:78472"/>
    </reaction>
    <physiologicalReaction direction="left-to-right" evidence="34">
        <dbReference type="Rhea" id="RHEA:41881"/>
    </physiologicalReaction>
</comment>
<dbReference type="GO" id="GO:0019171">
    <property type="term" value="F:(3R)-hydroxyacyl-[acyl-carrier-protein] dehydratase activity"/>
    <property type="evidence" value="ECO:0007669"/>
    <property type="project" value="UniProtKB-EC"/>
</dbReference>
<dbReference type="Pfam" id="PF13602">
    <property type="entry name" value="ADH_zinc_N_2"/>
    <property type="match status" value="1"/>
</dbReference>
<dbReference type="InterPro" id="IPR013968">
    <property type="entry name" value="PKS_KR"/>
</dbReference>
<dbReference type="OrthoDB" id="9778690at2"/>
<dbReference type="Gene3D" id="3.10.129.110">
    <property type="entry name" value="Polyketide synthase dehydratase"/>
    <property type="match status" value="1"/>
</dbReference>
<dbReference type="Pfam" id="PF00109">
    <property type="entry name" value="ketoacyl-synt"/>
    <property type="match status" value="2"/>
</dbReference>
<dbReference type="InterPro" id="IPR006162">
    <property type="entry name" value="Ppantetheine_attach_site"/>
</dbReference>
<comment type="catalytic activity">
    <reaction evidence="22">
        <text>3-oxooctadecanoyl-[ACP] + NADPH + H(+) = (3R)-hydroxyoctadecanoyl-[ACP] + NADP(+)</text>
        <dbReference type="Rhea" id="RHEA:41920"/>
        <dbReference type="Rhea" id="RHEA-COMP:9653"/>
        <dbReference type="Rhea" id="RHEA-COMP:9654"/>
        <dbReference type="ChEBI" id="CHEBI:15378"/>
        <dbReference type="ChEBI" id="CHEBI:57783"/>
        <dbReference type="ChEBI" id="CHEBI:58349"/>
        <dbReference type="ChEBI" id="CHEBI:78487"/>
        <dbReference type="ChEBI" id="CHEBI:78488"/>
    </reaction>
    <physiologicalReaction direction="left-to-right" evidence="22">
        <dbReference type="Rhea" id="RHEA:41921"/>
    </physiologicalReaction>
</comment>
<comment type="catalytic activity">
    <reaction evidence="51">
        <text>octanoyl-[ACP] + malonyl-[ACP] + H(+) = 3-oxodecanoyl-[ACP] + holo-[ACP] + CO2</text>
        <dbReference type="Rhea" id="RHEA:41852"/>
        <dbReference type="Rhea" id="RHEA-COMP:9623"/>
        <dbReference type="Rhea" id="RHEA-COMP:9636"/>
        <dbReference type="Rhea" id="RHEA-COMP:9637"/>
        <dbReference type="Rhea" id="RHEA-COMP:9685"/>
        <dbReference type="ChEBI" id="CHEBI:15378"/>
        <dbReference type="ChEBI" id="CHEBI:16526"/>
        <dbReference type="ChEBI" id="CHEBI:64479"/>
        <dbReference type="ChEBI" id="CHEBI:78449"/>
        <dbReference type="ChEBI" id="CHEBI:78463"/>
        <dbReference type="ChEBI" id="CHEBI:78464"/>
    </reaction>
    <physiologicalReaction direction="left-to-right" evidence="51">
        <dbReference type="Rhea" id="RHEA:41853"/>
    </physiologicalReaction>
</comment>
<feature type="region of interest" description="Disordered" evidence="53">
    <location>
        <begin position="2163"/>
        <end position="2186"/>
    </location>
</feature>
<comment type="catalytic activity">
    <reaction evidence="45">
        <text>(2E)-tetradecenoyl-[ACP] + NADPH + H(+) = tetradecanoyl-[ACP] + NADP(+)</text>
        <dbReference type="Rhea" id="RHEA:41896"/>
        <dbReference type="Rhea" id="RHEA-COMP:9647"/>
        <dbReference type="Rhea" id="RHEA-COMP:9648"/>
        <dbReference type="ChEBI" id="CHEBI:15378"/>
        <dbReference type="ChEBI" id="CHEBI:57783"/>
        <dbReference type="ChEBI" id="CHEBI:58349"/>
        <dbReference type="ChEBI" id="CHEBI:78475"/>
        <dbReference type="ChEBI" id="CHEBI:78477"/>
    </reaction>
    <physiologicalReaction direction="left-to-right" evidence="45">
        <dbReference type="Rhea" id="RHEA:41897"/>
    </physiologicalReaction>
</comment>
<comment type="catalytic activity">
    <reaction evidence="40">
        <text>holo-[ACP] + acetyl-CoA = acetyl-[ACP] + CoA</text>
        <dbReference type="Rhea" id="RHEA:41788"/>
        <dbReference type="Rhea" id="RHEA-COMP:9621"/>
        <dbReference type="Rhea" id="RHEA-COMP:9685"/>
        <dbReference type="ChEBI" id="CHEBI:57287"/>
        <dbReference type="ChEBI" id="CHEBI:57288"/>
        <dbReference type="ChEBI" id="CHEBI:64479"/>
        <dbReference type="ChEBI" id="CHEBI:78446"/>
        <dbReference type="EC" id="2.3.1.38"/>
    </reaction>
    <physiologicalReaction direction="left-to-right" evidence="40">
        <dbReference type="Rhea" id="RHEA:41789"/>
    </physiologicalReaction>
</comment>
<feature type="region of interest" description="Disordered" evidence="53">
    <location>
        <begin position="1"/>
        <end position="30"/>
    </location>
</feature>
<dbReference type="GO" id="GO:0031177">
    <property type="term" value="F:phosphopantetheine binding"/>
    <property type="evidence" value="ECO:0007669"/>
    <property type="project" value="InterPro"/>
</dbReference>
<evidence type="ECO:0000259" key="56">
    <source>
        <dbReference type="PROSITE" id="PS52019"/>
    </source>
</evidence>
<dbReference type="Proteomes" id="UP000272474">
    <property type="component" value="Unassembled WGS sequence"/>
</dbReference>
<comment type="catalytic activity">
    <reaction evidence="33">
        <text>hexadecanoyl-[ACP] + malonyl-[ACP] + H(+) = 3-oxooctadecanoyl-[ACP] + holo-[ACP] + CO2</text>
        <dbReference type="Rhea" id="RHEA:41916"/>
        <dbReference type="Rhea" id="RHEA-COMP:9623"/>
        <dbReference type="Rhea" id="RHEA-COMP:9652"/>
        <dbReference type="Rhea" id="RHEA-COMP:9653"/>
        <dbReference type="Rhea" id="RHEA-COMP:9685"/>
        <dbReference type="ChEBI" id="CHEBI:15378"/>
        <dbReference type="ChEBI" id="CHEBI:16526"/>
        <dbReference type="ChEBI" id="CHEBI:64479"/>
        <dbReference type="ChEBI" id="CHEBI:78449"/>
        <dbReference type="ChEBI" id="CHEBI:78483"/>
        <dbReference type="ChEBI" id="CHEBI:78487"/>
    </reaction>
    <physiologicalReaction direction="left-to-right" evidence="33">
        <dbReference type="Rhea" id="RHEA:41917"/>
    </physiologicalReaction>
</comment>
<dbReference type="Gene3D" id="3.40.366.10">
    <property type="entry name" value="Malonyl-Coenzyme A Acyl Carrier Protein, domain 2"/>
    <property type="match status" value="1"/>
</dbReference>
<dbReference type="Pfam" id="PF02801">
    <property type="entry name" value="Ketoacyl-synt_C"/>
    <property type="match status" value="1"/>
</dbReference>
<evidence type="ECO:0000256" key="4">
    <source>
        <dbReference type="ARBA" id="ARBA00022553"/>
    </source>
</evidence>
<comment type="catalytic activity">
    <reaction evidence="41">
        <text>hexadecanoyl-[ACP] + H2O = hexadecanoate + holo-[ACP] + H(+)</text>
        <dbReference type="Rhea" id="RHEA:41932"/>
        <dbReference type="Rhea" id="RHEA-COMP:9652"/>
        <dbReference type="Rhea" id="RHEA-COMP:9685"/>
        <dbReference type="ChEBI" id="CHEBI:7896"/>
        <dbReference type="ChEBI" id="CHEBI:15377"/>
        <dbReference type="ChEBI" id="CHEBI:15378"/>
        <dbReference type="ChEBI" id="CHEBI:64479"/>
        <dbReference type="ChEBI" id="CHEBI:78483"/>
        <dbReference type="EC" id="3.1.2.14"/>
    </reaction>
    <physiologicalReaction direction="left-to-right" evidence="41">
        <dbReference type="Rhea" id="RHEA:41933"/>
    </physiologicalReaction>
</comment>
<dbReference type="SUPFAM" id="SSF55048">
    <property type="entry name" value="Probable ACP-binding domain of malonyl-CoA ACP transacylase"/>
    <property type="match status" value="1"/>
</dbReference>
<comment type="catalytic activity">
    <reaction evidence="26">
        <text>tetradecanoyl-[ACP] + malonyl-[ACP] + H(+) = 3-oxohexadecanoyl-[ACP] + holo-[ACP] + CO2</text>
        <dbReference type="Rhea" id="RHEA:41900"/>
        <dbReference type="Rhea" id="RHEA-COMP:9623"/>
        <dbReference type="Rhea" id="RHEA-COMP:9648"/>
        <dbReference type="Rhea" id="RHEA-COMP:9649"/>
        <dbReference type="Rhea" id="RHEA-COMP:9685"/>
        <dbReference type="ChEBI" id="CHEBI:15378"/>
        <dbReference type="ChEBI" id="CHEBI:16526"/>
        <dbReference type="ChEBI" id="CHEBI:64479"/>
        <dbReference type="ChEBI" id="CHEBI:78449"/>
        <dbReference type="ChEBI" id="CHEBI:78477"/>
        <dbReference type="ChEBI" id="CHEBI:78478"/>
    </reaction>
    <physiologicalReaction direction="left-to-right" evidence="26">
        <dbReference type="Rhea" id="RHEA:41901"/>
    </physiologicalReaction>
</comment>
<dbReference type="SMART" id="SM00826">
    <property type="entry name" value="PKS_DH"/>
    <property type="match status" value="1"/>
</dbReference>
<evidence type="ECO:0000256" key="2">
    <source>
        <dbReference type="ARBA" id="ARBA00005189"/>
    </source>
</evidence>
<comment type="catalytic activity">
    <reaction evidence="37">
        <text>a fatty acyl-[ACP] + malonyl-[ACP] + H(+) = a 3-oxoacyl-[ACP] + holo-[ACP] + CO2</text>
        <dbReference type="Rhea" id="RHEA:22836"/>
        <dbReference type="Rhea" id="RHEA-COMP:9623"/>
        <dbReference type="Rhea" id="RHEA-COMP:9685"/>
        <dbReference type="Rhea" id="RHEA-COMP:9916"/>
        <dbReference type="Rhea" id="RHEA-COMP:14125"/>
        <dbReference type="ChEBI" id="CHEBI:15378"/>
        <dbReference type="ChEBI" id="CHEBI:16526"/>
        <dbReference type="ChEBI" id="CHEBI:64479"/>
        <dbReference type="ChEBI" id="CHEBI:78449"/>
        <dbReference type="ChEBI" id="CHEBI:78776"/>
        <dbReference type="ChEBI" id="CHEBI:138651"/>
        <dbReference type="EC" id="2.3.1.41"/>
    </reaction>
    <physiologicalReaction direction="left-to-right" evidence="37">
        <dbReference type="Rhea" id="RHEA:22837"/>
    </physiologicalReaction>
</comment>
<dbReference type="InterPro" id="IPR016036">
    <property type="entry name" value="Malonyl_transacylase_ACP-bd"/>
</dbReference>
<dbReference type="InterPro" id="IPR049900">
    <property type="entry name" value="PKS_mFAS_DH"/>
</dbReference>
<dbReference type="InterPro" id="IPR020806">
    <property type="entry name" value="PKS_PP-bd"/>
</dbReference>
<comment type="catalytic activity">
    <reaction evidence="39">
        <text>a 2,3-saturated acyl-[ACP] + NADP(+) = a (2E)-enoyl-[ACP] + NADPH + H(+)</text>
        <dbReference type="Rhea" id="RHEA:22564"/>
        <dbReference type="Rhea" id="RHEA-COMP:9925"/>
        <dbReference type="Rhea" id="RHEA-COMP:9926"/>
        <dbReference type="ChEBI" id="CHEBI:15378"/>
        <dbReference type="ChEBI" id="CHEBI:57783"/>
        <dbReference type="ChEBI" id="CHEBI:58349"/>
        <dbReference type="ChEBI" id="CHEBI:78784"/>
        <dbReference type="ChEBI" id="CHEBI:78785"/>
        <dbReference type="EC" id="1.3.1.39"/>
    </reaction>
    <physiologicalReaction direction="right-to-left" evidence="39">
        <dbReference type="Rhea" id="RHEA:22566"/>
    </physiologicalReaction>
</comment>
<feature type="region of interest" description="N-terminal hotdog fold" evidence="52">
    <location>
        <begin position="991"/>
        <end position="1127"/>
    </location>
</feature>
<evidence type="ECO:0000256" key="41">
    <source>
        <dbReference type="ARBA" id="ARBA00048704"/>
    </source>
</evidence>
<comment type="catalytic activity">
    <reaction evidence="28">
        <text>dodecanoyl-[ACP] + malonyl-[ACP] + H(+) = 3-oxotetradecanoyl-[ACP] + holo-[ACP] + CO2</text>
        <dbReference type="Rhea" id="RHEA:41884"/>
        <dbReference type="Rhea" id="RHEA-COMP:9623"/>
        <dbReference type="Rhea" id="RHEA-COMP:9644"/>
        <dbReference type="Rhea" id="RHEA-COMP:9645"/>
        <dbReference type="Rhea" id="RHEA-COMP:9685"/>
        <dbReference type="ChEBI" id="CHEBI:15378"/>
        <dbReference type="ChEBI" id="CHEBI:16526"/>
        <dbReference type="ChEBI" id="CHEBI:64479"/>
        <dbReference type="ChEBI" id="CHEBI:65264"/>
        <dbReference type="ChEBI" id="CHEBI:78449"/>
        <dbReference type="ChEBI" id="CHEBI:78473"/>
    </reaction>
    <physiologicalReaction direction="left-to-right" evidence="28">
        <dbReference type="Rhea" id="RHEA:41885"/>
    </physiologicalReaction>
</comment>
<dbReference type="PANTHER" id="PTHR43775:SF51">
    <property type="entry name" value="INACTIVE PHENOLPHTHIOCEROL SYNTHESIS POLYKETIDE SYNTHASE TYPE I PKS1-RELATED"/>
    <property type="match status" value="1"/>
</dbReference>
<dbReference type="PROSITE" id="PS52019">
    <property type="entry name" value="PKS_MFAS_DH"/>
    <property type="match status" value="1"/>
</dbReference>
<dbReference type="FunFam" id="3.40.50.720:FF:000209">
    <property type="entry name" value="Polyketide synthase Pks12"/>
    <property type="match status" value="1"/>
</dbReference>
<comment type="caution">
    <text evidence="57">The sequence shown here is derived from an EMBL/GenBank/DDBJ whole genome shotgun (WGS) entry which is preliminary data.</text>
</comment>
<dbReference type="Gene3D" id="3.30.70.3290">
    <property type="match status" value="1"/>
</dbReference>
<evidence type="ECO:0000256" key="38">
    <source>
        <dbReference type="ARBA" id="ARBA00048571"/>
    </source>
</evidence>
<dbReference type="GO" id="GO:0004313">
    <property type="term" value="F:[acyl-carrier-protein] S-acetyltransferase activity"/>
    <property type="evidence" value="ECO:0007669"/>
    <property type="project" value="UniProtKB-EC"/>
</dbReference>
<dbReference type="InterPro" id="IPR001227">
    <property type="entry name" value="Ac_transferase_dom_sf"/>
</dbReference>
<evidence type="ECO:0000256" key="51">
    <source>
        <dbReference type="ARBA" id="ARBA00049533"/>
    </source>
</evidence>
<comment type="catalytic activity">
    <reaction evidence="38">
        <text>3-oxohexanoyl-[ACP] + NADPH + H(+) = (3R)-hydroxyhexanoyl-[ACP] + NADP(+)</text>
        <dbReference type="Rhea" id="RHEA:41824"/>
        <dbReference type="Rhea" id="RHEA-COMP:9629"/>
        <dbReference type="Rhea" id="RHEA-COMP:9630"/>
        <dbReference type="ChEBI" id="CHEBI:15378"/>
        <dbReference type="ChEBI" id="CHEBI:57783"/>
        <dbReference type="ChEBI" id="CHEBI:58349"/>
        <dbReference type="ChEBI" id="CHEBI:78456"/>
        <dbReference type="ChEBI" id="CHEBI:78457"/>
    </reaction>
    <physiologicalReaction direction="left-to-right" evidence="38">
        <dbReference type="Rhea" id="RHEA:41825"/>
    </physiologicalReaction>
</comment>
<evidence type="ECO:0000256" key="43">
    <source>
        <dbReference type="ARBA" id="ARBA00049019"/>
    </source>
</evidence>
<comment type="catalytic activity">
    <reaction evidence="48">
        <text>3-oxooctanoyl-[ACP] + NADPH + H(+) = (3R)-hydroxyoctanoyl-[ACP] + NADP(+)</text>
        <dbReference type="Rhea" id="RHEA:41840"/>
        <dbReference type="Rhea" id="RHEA-COMP:9633"/>
        <dbReference type="Rhea" id="RHEA-COMP:9634"/>
        <dbReference type="ChEBI" id="CHEBI:15378"/>
        <dbReference type="ChEBI" id="CHEBI:57783"/>
        <dbReference type="ChEBI" id="CHEBI:58349"/>
        <dbReference type="ChEBI" id="CHEBI:78460"/>
        <dbReference type="ChEBI" id="CHEBI:78461"/>
    </reaction>
    <physiologicalReaction direction="left-to-right" evidence="48">
        <dbReference type="Rhea" id="RHEA:41841"/>
    </physiologicalReaction>
</comment>
<dbReference type="InterPro" id="IPR020841">
    <property type="entry name" value="PKS_Beta-ketoAc_synthase_dom"/>
</dbReference>
<feature type="region of interest" description="Disordered" evidence="53">
    <location>
        <begin position="112"/>
        <end position="143"/>
    </location>
</feature>
<dbReference type="InterPro" id="IPR009081">
    <property type="entry name" value="PP-bd_ACP"/>
</dbReference>
<organism evidence="57 58">
    <name type="scientific">Streptomyces hoynatensis</name>
    <dbReference type="NCBI Taxonomy" id="1141874"/>
    <lineage>
        <taxon>Bacteria</taxon>
        <taxon>Bacillati</taxon>
        <taxon>Actinomycetota</taxon>
        <taxon>Actinomycetes</taxon>
        <taxon>Kitasatosporales</taxon>
        <taxon>Streptomycetaceae</taxon>
        <taxon>Streptomyces</taxon>
    </lineage>
</organism>
<comment type="catalytic activity">
    <reaction evidence="19">
        <text>(3R)-hydroxyhexadecanoyl-[ACP] = (2E)-hexadecenoyl-[ACP] + H2O</text>
        <dbReference type="Rhea" id="RHEA:41908"/>
        <dbReference type="Rhea" id="RHEA-COMP:9650"/>
        <dbReference type="Rhea" id="RHEA-COMP:9651"/>
        <dbReference type="ChEBI" id="CHEBI:15377"/>
        <dbReference type="ChEBI" id="CHEBI:78480"/>
        <dbReference type="ChEBI" id="CHEBI:78481"/>
    </reaction>
    <physiologicalReaction direction="left-to-right" evidence="19">
        <dbReference type="Rhea" id="RHEA:41909"/>
    </physiologicalReaction>
</comment>
<dbReference type="Pfam" id="PF14765">
    <property type="entry name" value="PS-DH"/>
    <property type="match status" value="1"/>
</dbReference>
<comment type="catalytic activity">
    <reaction evidence="17">
        <text>(3R)-hydroxytetradecanoyl-[ACP] = (2E)-tetradecenoyl-[ACP] + H2O</text>
        <dbReference type="Rhea" id="RHEA:41892"/>
        <dbReference type="Rhea" id="RHEA-COMP:9646"/>
        <dbReference type="Rhea" id="RHEA-COMP:9647"/>
        <dbReference type="ChEBI" id="CHEBI:15377"/>
        <dbReference type="ChEBI" id="CHEBI:78474"/>
        <dbReference type="ChEBI" id="CHEBI:78475"/>
    </reaction>
    <physiologicalReaction direction="left-to-right" evidence="17">
        <dbReference type="Rhea" id="RHEA:41893"/>
    </physiologicalReaction>
</comment>
<evidence type="ECO:0000313" key="58">
    <source>
        <dbReference type="Proteomes" id="UP000272474"/>
    </source>
</evidence>
<evidence type="ECO:0000256" key="52">
    <source>
        <dbReference type="PROSITE-ProRule" id="PRU01363"/>
    </source>
</evidence>
<evidence type="ECO:0000256" key="10">
    <source>
        <dbReference type="ARBA" id="ARBA00023268"/>
    </source>
</evidence>
<keyword evidence="10" id="KW-0511">Multifunctional enzyme</keyword>
<dbReference type="Gene3D" id="3.40.50.11460">
    <property type="match status" value="1"/>
</dbReference>
<dbReference type="InterPro" id="IPR049552">
    <property type="entry name" value="PKS_DH_N"/>
</dbReference>
<gene>
    <name evidence="57" type="ORF">D7294_09140</name>
</gene>
<comment type="catalytic activity">
    <reaction evidence="29">
        <text>(2E)-hexadecenoyl-[ACP] + NADPH + H(+) = hexadecanoyl-[ACP] + NADP(+)</text>
        <dbReference type="Rhea" id="RHEA:41912"/>
        <dbReference type="Rhea" id="RHEA-COMP:9651"/>
        <dbReference type="Rhea" id="RHEA-COMP:9652"/>
        <dbReference type="ChEBI" id="CHEBI:15378"/>
        <dbReference type="ChEBI" id="CHEBI:57783"/>
        <dbReference type="ChEBI" id="CHEBI:58349"/>
        <dbReference type="ChEBI" id="CHEBI:78481"/>
        <dbReference type="ChEBI" id="CHEBI:78483"/>
    </reaction>
    <physiologicalReaction direction="left-to-right" evidence="29">
        <dbReference type="Rhea" id="RHEA:41913"/>
    </physiologicalReaction>
</comment>
<dbReference type="Pfam" id="PF16197">
    <property type="entry name" value="KAsynt_C_assoc"/>
    <property type="match status" value="1"/>
</dbReference>
<comment type="catalytic activity">
    <reaction evidence="47">
        <text>3-oxohexadecanoyl-[ACP] + NADPH + H(+) = (3R)-hydroxyhexadecanoyl-[ACP] + NADP(+)</text>
        <dbReference type="Rhea" id="RHEA:41904"/>
        <dbReference type="Rhea" id="RHEA-COMP:9649"/>
        <dbReference type="Rhea" id="RHEA-COMP:9650"/>
        <dbReference type="ChEBI" id="CHEBI:15378"/>
        <dbReference type="ChEBI" id="CHEBI:57783"/>
        <dbReference type="ChEBI" id="CHEBI:58349"/>
        <dbReference type="ChEBI" id="CHEBI:78478"/>
        <dbReference type="ChEBI" id="CHEBI:78480"/>
    </reaction>
    <physiologicalReaction direction="left-to-right" evidence="47">
        <dbReference type="Rhea" id="RHEA:41905"/>
    </physiologicalReaction>
</comment>
<keyword evidence="4" id="KW-0597">Phosphoprotein</keyword>
<evidence type="ECO:0000256" key="29">
    <source>
        <dbReference type="ARBA" id="ARBA00047810"/>
    </source>
</evidence>
<dbReference type="GO" id="GO:0006633">
    <property type="term" value="P:fatty acid biosynthetic process"/>
    <property type="evidence" value="ECO:0007669"/>
    <property type="project" value="InterPro"/>
</dbReference>
<dbReference type="CDD" id="cd05195">
    <property type="entry name" value="enoyl_red"/>
    <property type="match status" value="1"/>
</dbReference>
<dbReference type="Pfam" id="PF00550">
    <property type="entry name" value="PP-binding"/>
    <property type="match status" value="1"/>
</dbReference>
<evidence type="ECO:0000256" key="44">
    <source>
        <dbReference type="ARBA" id="ARBA00049109"/>
    </source>
</evidence>
<evidence type="ECO:0000256" key="48">
    <source>
        <dbReference type="ARBA" id="ARBA00049422"/>
    </source>
</evidence>
<evidence type="ECO:0000256" key="25">
    <source>
        <dbReference type="ARBA" id="ARBA00047440"/>
    </source>
</evidence>
<evidence type="ECO:0000256" key="16">
    <source>
        <dbReference type="ARBA" id="ARBA00023394"/>
    </source>
</evidence>
<dbReference type="InterPro" id="IPR018201">
    <property type="entry name" value="Ketoacyl_synth_AS"/>
</dbReference>
<keyword evidence="9" id="KW-0456">Lyase</keyword>
<dbReference type="SMART" id="SM00827">
    <property type="entry name" value="PKS_AT"/>
    <property type="match status" value="1"/>
</dbReference>
<evidence type="ECO:0000256" key="50">
    <source>
        <dbReference type="ARBA" id="ARBA00049521"/>
    </source>
</evidence>
<comment type="catalytic activity">
    <reaction evidence="12">
        <text>(3R)-hydroxyoctanoyl-[ACP] = (2E)-octenoyl-[ACP] + H2O</text>
        <dbReference type="Rhea" id="RHEA:41844"/>
        <dbReference type="Rhea" id="RHEA-COMP:9634"/>
        <dbReference type="Rhea" id="RHEA-COMP:9635"/>
        <dbReference type="ChEBI" id="CHEBI:15377"/>
        <dbReference type="ChEBI" id="CHEBI:78461"/>
        <dbReference type="ChEBI" id="CHEBI:78462"/>
    </reaction>
    <physiologicalReaction direction="left-to-right" evidence="12">
        <dbReference type="Rhea" id="RHEA:41845"/>
    </physiologicalReaction>
</comment>
<protein>
    <submittedName>
        <fullName evidence="57">SDR family NAD(P)-dependent oxidoreductase</fullName>
    </submittedName>
</protein>
<evidence type="ECO:0000256" key="13">
    <source>
        <dbReference type="ARBA" id="ARBA00023351"/>
    </source>
</evidence>
<dbReference type="GO" id="GO:0033068">
    <property type="term" value="P:macrolide biosynthetic process"/>
    <property type="evidence" value="ECO:0007669"/>
    <property type="project" value="UniProtKB-ARBA"/>
</dbReference>
<evidence type="ECO:0000256" key="21">
    <source>
        <dbReference type="ARBA" id="ARBA00023442"/>
    </source>
</evidence>
<feature type="domain" description="PKS/mFAS DH" evidence="56">
    <location>
        <begin position="991"/>
        <end position="1274"/>
    </location>
</feature>
<dbReference type="InterPro" id="IPR011032">
    <property type="entry name" value="GroES-like_sf"/>
</dbReference>
<evidence type="ECO:0000256" key="17">
    <source>
        <dbReference type="ARBA" id="ARBA00023398"/>
    </source>
</evidence>
<evidence type="ECO:0000256" key="28">
    <source>
        <dbReference type="ARBA" id="ARBA00047578"/>
    </source>
</evidence>
<dbReference type="SUPFAM" id="SSF50129">
    <property type="entry name" value="GroES-like"/>
    <property type="match status" value="1"/>
</dbReference>
<evidence type="ECO:0000256" key="47">
    <source>
        <dbReference type="ARBA" id="ARBA00049414"/>
    </source>
</evidence>
<dbReference type="GO" id="GO:0004315">
    <property type="term" value="F:3-oxoacyl-[acyl-carrier-protein] synthase activity"/>
    <property type="evidence" value="ECO:0007669"/>
    <property type="project" value="UniProtKB-EC"/>
</dbReference>
<dbReference type="InterPro" id="IPR013154">
    <property type="entry name" value="ADH-like_N"/>
</dbReference>
<comment type="pathway">
    <text evidence="1">Antibiotic biosynthesis.</text>
</comment>
<dbReference type="CDD" id="cd00833">
    <property type="entry name" value="PKS"/>
    <property type="match status" value="1"/>
</dbReference>
<dbReference type="PROSITE" id="PS52004">
    <property type="entry name" value="KS3_2"/>
    <property type="match status" value="1"/>
</dbReference>
<comment type="function">
    <text evidence="21">Fatty acid synthetase is a multifunctional enzyme that catalyzes the de novo biosynthesis of long-chain saturated fatty acids starting from acetyl-CoA and malonyl-CoA in the presence of NADPH. This multifunctional protein contains 7 catalytic activities and a site for the binding of the prosthetic group 4'-phosphopantetheine of the acyl carrier protein ([ACP]) domain.</text>
</comment>
<feature type="active site" description="Proton acceptor; for dehydratase activity" evidence="52">
    <location>
        <position position="1023"/>
    </location>
</feature>
<dbReference type="InterPro" id="IPR002364">
    <property type="entry name" value="Quin_OxRdtase/zeta-crystal_CS"/>
</dbReference>
<comment type="catalytic activity">
    <reaction evidence="13">
        <text>(3R)-hydroxydodecanoyl-[ACP] = (2E)-dodecenoyl-[ACP] + H2O</text>
        <dbReference type="Rhea" id="RHEA:41876"/>
        <dbReference type="Rhea" id="RHEA-COMP:9642"/>
        <dbReference type="Rhea" id="RHEA-COMP:9643"/>
        <dbReference type="ChEBI" id="CHEBI:15377"/>
        <dbReference type="ChEBI" id="CHEBI:78470"/>
        <dbReference type="ChEBI" id="CHEBI:78472"/>
    </reaction>
    <physiologicalReaction direction="left-to-right" evidence="13">
        <dbReference type="Rhea" id="RHEA:41877"/>
    </physiologicalReaction>
</comment>
<comment type="catalytic activity">
    <reaction evidence="43">
        <text>(2E)-octadecenoyl-[ACP] + NADPH + H(+) = octadecanoyl-[ACP] + NADP(+)</text>
        <dbReference type="Rhea" id="RHEA:41928"/>
        <dbReference type="Rhea" id="RHEA-COMP:9655"/>
        <dbReference type="Rhea" id="RHEA-COMP:9656"/>
        <dbReference type="ChEBI" id="CHEBI:15378"/>
        <dbReference type="ChEBI" id="CHEBI:57783"/>
        <dbReference type="ChEBI" id="CHEBI:58349"/>
        <dbReference type="ChEBI" id="CHEBI:78489"/>
        <dbReference type="ChEBI" id="CHEBI:78495"/>
    </reaction>
    <physiologicalReaction direction="left-to-right" evidence="43">
        <dbReference type="Rhea" id="RHEA:41929"/>
    </physiologicalReaction>
</comment>
<evidence type="ECO:0000256" key="20">
    <source>
        <dbReference type="ARBA" id="ARBA00023402"/>
    </source>
</evidence>
<dbReference type="Gene3D" id="3.90.180.10">
    <property type="entry name" value="Medium-chain alcohol dehydrogenases, catalytic domain"/>
    <property type="match status" value="1"/>
</dbReference>
<dbReference type="PANTHER" id="PTHR43775">
    <property type="entry name" value="FATTY ACID SYNTHASE"/>
    <property type="match status" value="1"/>
</dbReference>
<evidence type="ECO:0000256" key="37">
    <source>
        <dbReference type="ARBA" id="ARBA00048506"/>
    </source>
</evidence>
<dbReference type="PROSITE" id="PS00606">
    <property type="entry name" value="KS3_1"/>
    <property type="match status" value="1"/>
</dbReference>
<evidence type="ECO:0000256" key="23">
    <source>
        <dbReference type="ARBA" id="ARBA00047394"/>
    </source>
</evidence>
<dbReference type="EMBL" id="RBAL01000004">
    <property type="protein sequence ID" value="RKN43856.1"/>
    <property type="molecule type" value="Genomic_DNA"/>
</dbReference>
<evidence type="ECO:0000256" key="35">
    <source>
        <dbReference type="ARBA" id="ARBA00048289"/>
    </source>
</evidence>
<dbReference type="SUPFAM" id="SSF47336">
    <property type="entry name" value="ACP-like"/>
    <property type="match status" value="1"/>
</dbReference>
<keyword evidence="58" id="KW-1185">Reference proteome</keyword>
<keyword evidence="5" id="KW-0808">Transferase</keyword>
<comment type="catalytic activity">
    <reaction evidence="25">
        <text>3-oxodecanoyl-[ACP] + NADPH + H(+) = (3R)-hydroxydecanoyl-[ACP] + NADP(+)</text>
        <dbReference type="Rhea" id="RHEA:41856"/>
        <dbReference type="Rhea" id="RHEA-COMP:9637"/>
        <dbReference type="Rhea" id="RHEA-COMP:9638"/>
        <dbReference type="ChEBI" id="CHEBI:15378"/>
        <dbReference type="ChEBI" id="CHEBI:57783"/>
        <dbReference type="ChEBI" id="CHEBI:58349"/>
        <dbReference type="ChEBI" id="CHEBI:78464"/>
        <dbReference type="ChEBI" id="CHEBI:78466"/>
    </reaction>
    <physiologicalReaction direction="left-to-right" evidence="25">
        <dbReference type="Rhea" id="RHEA:41857"/>
    </physiologicalReaction>
</comment>
<dbReference type="InterPro" id="IPR014043">
    <property type="entry name" value="Acyl_transferase_dom"/>
</dbReference>
<dbReference type="FunFam" id="1.10.1200.10:FF:000007">
    <property type="entry name" value="Probable polyketide synthase pks17"/>
    <property type="match status" value="1"/>
</dbReference>
<evidence type="ECO:0000256" key="11">
    <source>
        <dbReference type="ARBA" id="ARBA00023315"/>
    </source>
</evidence>
<evidence type="ECO:0000256" key="3">
    <source>
        <dbReference type="ARBA" id="ARBA00022450"/>
    </source>
</evidence>
<keyword evidence="3" id="KW-0596">Phosphopantetheine</keyword>
<dbReference type="Gene3D" id="3.40.50.720">
    <property type="entry name" value="NAD(P)-binding Rossmann-like Domain"/>
    <property type="match status" value="1"/>
</dbReference>
<dbReference type="Pfam" id="PF00698">
    <property type="entry name" value="Acyl_transf_1"/>
    <property type="match status" value="1"/>
</dbReference>
<evidence type="ECO:0000256" key="49">
    <source>
        <dbReference type="ARBA" id="ARBA00049449"/>
    </source>
</evidence>
<dbReference type="SMART" id="SM01294">
    <property type="entry name" value="PKS_PP_betabranch"/>
    <property type="match status" value="1"/>
</dbReference>
<dbReference type="SMART" id="SM00824">
    <property type="entry name" value="PKS_TE"/>
    <property type="match status" value="1"/>
</dbReference>
<dbReference type="InterPro" id="IPR014031">
    <property type="entry name" value="Ketoacyl_synth_C"/>
</dbReference>
<comment type="catalytic activity">
    <reaction evidence="27">
        <text>(2E)-butenoyl-[ACP] + NADPH + H(+) = butanoyl-[ACP] + NADP(+)</text>
        <dbReference type="Rhea" id="RHEA:41812"/>
        <dbReference type="Rhea" id="RHEA-COMP:9627"/>
        <dbReference type="Rhea" id="RHEA-COMP:9628"/>
        <dbReference type="ChEBI" id="CHEBI:15378"/>
        <dbReference type="ChEBI" id="CHEBI:57783"/>
        <dbReference type="ChEBI" id="CHEBI:58349"/>
        <dbReference type="ChEBI" id="CHEBI:78453"/>
        <dbReference type="ChEBI" id="CHEBI:78454"/>
    </reaction>
    <physiologicalReaction direction="left-to-right" evidence="27">
        <dbReference type="Rhea" id="RHEA:41813"/>
    </physiologicalReaction>
</comment>
<evidence type="ECO:0000256" key="18">
    <source>
        <dbReference type="ARBA" id="ARBA00023399"/>
    </source>
</evidence>
<comment type="catalytic activity">
    <reaction evidence="42">
        <text>3-oxotetradecanoyl-[ACP] + NADPH + H(+) = (3R)-hydroxytetradecanoyl-[ACP] + NADP(+)</text>
        <dbReference type="Rhea" id="RHEA:41888"/>
        <dbReference type="Rhea" id="RHEA-COMP:9645"/>
        <dbReference type="Rhea" id="RHEA-COMP:9646"/>
        <dbReference type="ChEBI" id="CHEBI:15378"/>
        <dbReference type="ChEBI" id="CHEBI:57783"/>
        <dbReference type="ChEBI" id="CHEBI:58349"/>
        <dbReference type="ChEBI" id="CHEBI:78473"/>
        <dbReference type="ChEBI" id="CHEBI:78474"/>
    </reaction>
    <physiologicalReaction direction="left-to-right" evidence="42">
        <dbReference type="Rhea" id="RHEA:41889"/>
    </physiologicalReaction>
</comment>
<comment type="catalytic activity">
    <reaction evidence="18">
        <text>(3R)-hydroxyoctadecanoyl-[ACP] = (2E)-octadecenoyl-[ACP] + H2O</text>
        <dbReference type="Rhea" id="RHEA:41924"/>
        <dbReference type="Rhea" id="RHEA-COMP:9654"/>
        <dbReference type="Rhea" id="RHEA-COMP:9655"/>
        <dbReference type="ChEBI" id="CHEBI:15377"/>
        <dbReference type="ChEBI" id="CHEBI:78488"/>
        <dbReference type="ChEBI" id="CHEBI:78489"/>
    </reaction>
    <physiologicalReaction direction="left-to-right" evidence="18">
        <dbReference type="Rhea" id="RHEA:41925"/>
    </physiologicalReaction>
</comment>
<dbReference type="CDD" id="cd08956">
    <property type="entry name" value="KR_3_FAS_SDR_x"/>
    <property type="match status" value="1"/>
</dbReference>
<dbReference type="Pfam" id="PF22953">
    <property type="entry name" value="SpnB_Rossmann"/>
    <property type="match status" value="1"/>
</dbReference>
<dbReference type="Pfam" id="PF08240">
    <property type="entry name" value="ADH_N"/>
    <property type="match status" value="1"/>
</dbReference>
<dbReference type="Pfam" id="PF00975">
    <property type="entry name" value="Thioesterase"/>
    <property type="match status" value="1"/>
</dbReference>
<dbReference type="InterPro" id="IPR020807">
    <property type="entry name" value="PKS_DH"/>
</dbReference>
<evidence type="ECO:0000256" key="5">
    <source>
        <dbReference type="ARBA" id="ARBA00022679"/>
    </source>
</evidence>
<dbReference type="InterPro" id="IPR055123">
    <property type="entry name" value="SpnB-like_Rossmann"/>
</dbReference>
<dbReference type="GO" id="GO:0141148">
    <property type="term" value="F:enoyl-[acyl-carrier-protein] reductase (NADPH) activity"/>
    <property type="evidence" value="ECO:0007669"/>
    <property type="project" value="UniProtKB-EC"/>
</dbReference>
<dbReference type="PROSITE" id="PS00012">
    <property type="entry name" value="PHOSPHOPANTETHEINE"/>
    <property type="match status" value="1"/>
</dbReference>
<dbReference type="Gene3D" id="1.10.1200.10">
    <property type="entry name" value="ACP-like"/>
    <property type="match status" value="1"/>
</dbReference>
<feature type="compositionally biased region" description="Gly residues" evidence="53">
    <location>
        <begin position="1"/>
        <end position="17"/>
    </location>
</feature>
<comment type="catalytic activity">
    <reaction evidence="46">
        <text>3-oxododecanoyl-[ACP] + NADPH + H(+) = (3R)-hydroxydodecanoyl-[ACP] + NADP(+)</text>
        <dbReference type="Rhea" id="RHEA:41872"/>
        <dbReference type="Rhea" id="RHEA-COMP:9641"/>
        <dbReference type="Rhea" id="RHEA-COMP:9642"/>
        <dbReference type="ChEBI" id="CHEBI:15378"/>
        <dbReference type="ChEBI" id="CHEBI:57783"/>
        <dbReference type="ChEBI" id="CHEBI:58349"/>
        <dbReference type="ChEBI" id="CHEBI:78469"/>
        <dbReference type="ChEBI" id="CHEBI:78470"/>
    </reaction>
    <physiologicalReaction direction="left-to-right" evidence="46">
        <dbReference type="Rhea" id="RHEA:41873"/>
    </physiologicalReaction>
</comment>
<comment type="catalytic activity">
    <reaction evidence="49">
        <text>butanoyl-[ACP] + malonyl-[ACP] + H(+) = 3-oxohexanoyl-[ACP] + holo-[ACP] + CO2</text>
        <dbReference type="Rhea" id="RHEA:41820"/>
        <dbReference type="Rhea" id="RHEA-COMP:9623"/>
        <dbReference type="Rhea" id="RHEA-COMP:9628"/>
        <dbReference type="Rhea" id="RHEA-COMP:9629"/>
        <dbReference type="Rhea" id="RHEA-COMP:9685"/>
        <dbReference type="ChEBI" id="CHEBI:15378"/>
        <dbReference type="ChEBI" id="CHEBI:16526"/>
        <dbReference type="ChEBI" id="CHEBI:64479"/>
        <dbReference type="ChEBI" id="CHEBI:78449"/>
        <dbReference type="ChEBI" id="CHEBI:78454"/>
        <dbReference type="ChEBI" id="CHEBI:78456"/>
    </reaction>
    <physiologicalReaction direction="left-to-right" evidence="49">
        <dbReference type="Rhea" id="RHEA:41821"/>
    </physiologicalReaction>
</comment>
<comment type="catalytic activity">
    <reaction evidence="50">
        <text>(2E)-decenoyl-[ACP] + NADPH + H(+) = decanoyl-[ACP] + NADP(+)</text>
        <dbReference type="Rhea" id="RHEA:41864"/>
        <dbReference type="Rhea" id="RHEA-COMP:9639"/>
        <dbReference type="Rhea" id="RHEA-COMP:9640"/>
        <dbReference type="ChEBI" id="CHEBI:15378"/>
        <dbReference type="ChEBI" id="CHEBI:57783"/>
        <dbReference type="ChEBI" id="CHEBI:58349"/>
        <dbReference type="ChEBI" id="CHEBI:78467"/>
        <dbReference type="ChEBI" id="CHEBI:78468"/>
    </reaction>
    <physiologicalReaction direction="left-to-right" evidence="50">
        <dbReference type="Rhea" id="RHEA:41865"/>
    </physiologicalReaction>
</comment>
<dbReference type="InterPro" id="IPR016035">
    <property type="entry name" value="Acyl_Trfase/lysoPLipase"/>
</dbReference>
<evidence type="ECO:0000256" key="12">
    <source>
        <dbReference type="ARBA" id="ARBA00023332"/>
    </source>
</evidence>
<dbReference type="InterPro" id="IPR016039">
    <property type="entry name" value="Thiolase-like"/>
</dbReference>
<evidence type="ECO:0000313" key="57">
    <source>
        <dbReference type="EMBL" id="RKN43856.1"/>
    </source>
</evidence>
<comment type="catalytic activity">
    <reaction evidence="31">
        <text>3-oxobutanoyl-[ACP] + NADPH + H(+) = (3R)-hydroxybutanoyl-[ACP] + NADP(+)</text>
        <dbReference type="Rhea" id="RHEA:41804"/>
        <dbReference type="Rhea" id="RHEA-COMP:9625"/>
        <dbReference type="Rhea" id="RHEA-COMP:9626"/>
        <dbReference type="ChEBI" id="CHEBI:15378"/>
        <dbReference type="ChEBI" id="CHEBI:57783"/>
        <dbReference type="ChEBI" id="CHEBI:58349"/>
        <dbReference type="ChEBI" id="CHEBI:78450"/>
        <dbReference type="ChEBI" id="CHEBI:78451"/>
    </reaction>
    <physiologicalReaction direction="left-to-right" evidence="31">
        <dbReference type="Rhea" id="RHEA:41805"/>
    </physiologicalReaction>
</comment>
<comment type="catalytic activity">
    <reaction evidence="44">
        <text>decanoyl-[ACP] + malonyl-[ACP] + H(+) = 3-oxododecanoyl-[ACP] + holo-[ACP] + CO2</text>
        <dbReference type="Rhea" id="RHEA:41868"/>
        <dbReference type="Rhea" id="RHEA-COMP:9623"/>
        <dbReference type="Rhea" id="RHEA-COMP:9640"/>
        <dbReference type="Rhea" id="RHEA-COMP:9641"/>
        <dbReference type="Rhea" id="RHEA-COMP:9685"/>
        <dbReference type="ChEBI" id="CHEBI:15378"/>
        <dbReference type="ChEBI" id="CHEBI:16526"/>
        <dbReference type="ChEBI" id="CHEBI:64479"/>
        <dbReference type="ChEBI" id="CHEBI:78449"/>
        <dbReference type="ChEBI" id="CHEBI:78468"/>
        <dbReference type="ChEBI" id="CHEBI:78469"/>
    </reaction>
    <physiologicalReaction direction="left-to-right" evidence="44">
        <dbReference type="Rhea" id="RHEA:41869"/>
    </physiologicalReaction>
</comment>
<evidence type="ECO:0000256" key="32">
    <source>
        <dbReference type="ARBA" id="ARBA00047961"/>
    </source>
</evidence>
<evidence type="ECO:0000259" key="55">
    <source>
        <dbReference type="PROSITE" id="PS52004"/>
    </source>
</evidence>
<evidence type="ECO:0000256" key="39">
    <source>
        <dbReference type="ARBA" id="ARBA00048650"/>
    </source>
</evidence>
<dbReference type="SMART" id="SM00825">
    <property type="entry name" value="PKS_KS"/>
    <property type="match status" value="1"/>
</dbReference>
<dbReference type="Pfam" id="PF08659">
    <property type="entry name" value="KR"/>
    <property type="match status" value="1"/>
</dbReference>
<evidence type="ECO:0000256" key="30">
    <source>
        <dbReference type="ARBA" id="ARBA00047897"/>
    </source>
</evidence>
<feature type="domain" description="Ketosynthase family 3 (KS3)" evidence="55">
    <location>
        <begin position="60"/>
        <end position="509"/>
    </location>
</feature>
<reference evidence="57 58" key="1">
    <citation type="journal article" date="2014" name="Int. J. Syst. Evol. Microbiol.">
        <title>Streptomyces hoynatensis sp. nov., isolated from deep marine sediment.</title>
        <authorList>
            <person name="Veyisoglu A."/>
            <person name="Sahin N."/>
        </authorList>
    </citation>
    <scope>NUCLEOTIDE SEQUENCE [LARGE SCALE GENOMIC DNA]</scope>
    <source>
        <strain evidence="57 58">KCTC 29097</strain>
    </source>
</reference>
<dbReference type="GO" id="GO:0008270">
    <property type="term" value="F:zinc ion binding"/>
    <property type="evidence" value="ECO:0007669"/>
    <property type="project" value="InterPro"/>
</dbReference>
<dbReference type="InterPro" id="IPR029058">
    <property type="entry name" value="AB_hydrolase_fold"/>
</dbReference>
<dbReference type="SUPFAM" id="SSF53474">
    <property type="entry name" value="alpha/beta-Hydrolases"/>
    <property type="match status" value="1"/>
</dbReference>
<evidence type="ECO:0000256" key="9">
    <source>
        <dbReference type="ARBA" id="ARBA00023239"/>
    </source>
</evidence>
<evidence type="ECO:0000256" key="26">
    <source>
        <dbReference type="ARBA" id="ARBA00047451"/>
    </source>
</evidence>
<feature type="region of interest" description="C-terminal hotdog fold" evidence="52">
    <location>
        <begin position="1139"/>
        <end position="1274"/>
    </location>
</feature>
<dbReference type="InterPro" id="IPR036736">
    <property type="entry name" value="ACP-like_sf"/>
</dbReference>
<dbReference type="GO" id="GO:0016297">
    <property type="term" value="F:fatty acyl-[ACP] hydrolase activity"/>
    <property type="evidence" value="ECO:0007669"/>
    <property type="project" value="UniProtKB-EC"/>
</dbReference>
<dbReference type="SMART" id="SM00829">
    <property type="entry name" value="PKS_ER"/>
    <property type="match status" value="1"/>
</dbReference>
<dbReference type="Gene3D" id="3.40.47.10">
    <property type="match status" value="1"/>
</dbReference>
<dbReference type="PROSITE" id="PS01162">
    <property type="entry name" value="QOR_ZETA_CRYSTAL"/>
    <property type="match status" value="1"/>
</dbReference>
<comment type="catalytic activity">
    <reaction evidence="16">
        <text>a (3R)-hydroxyacyl-[ACP] = a (2E)-enoyl-[ACP] + H2O</text>
        <dbReference type="Rhea" id="RHEA:13097"/>
        <dbReference type="Rhea" id="RHEA-COMP:9925"/>
        <dbReference type="Rhea" id="RHEA-COMP:9945"/>
        <dbReference type="ChEBI" id="CHEBI:15377"/>
        <dbReference type="ChEBI" id="CHEBI:78784"/>
        <dbReference type="ChEBI" id="CHEBI:78827"/>
        <dbReference type="EC" id="4.2.1.59"/>
    </reaction>
    <physiologicalReaction direction="left-to-right" evidence="16">
        <dbReference type="Rhea" id="RHEA:13098"/>
    </physiologicalReaction>
</comment>
<name>A0A3A9Z978_9ACTN</name>
<comment type="catalytic activity">
    <reaction evidence="30">
        <text>(2E)-hexenoyl-[ACP] + NADPH + H(+) = hexanoyl-[ACP] + NADP(+)</text>
        <dbReference type="Rhea" id="RHEA:41832"/>
        <dbReference type="Rhea" id="RHEA-COMP:9631"/>
        <dbReference type="Rhea" id="RHEA-COMP:9632"/>
        <dbReference type="ChEBI" id="CHEBI:15378"/>
        <dbReference type="ChEBI" id="CHEBI:57783"/>
        <dbReference type="ChEBI" id="CHEBI:58349"/>
        <dbReference type="ChEBI" id="CHEBI:78458"/>
        <dbReference type="ChEBI" id="CHEBI:78459"/>
    </reaction>
    <physiologicalReaction direction="left-to-right" evidence="30">
        <dbReference type="Rhea" id="RHEA:41833"/>
    </physiologicalReaction>
</comment>
<comment type="catalytic activity">
    <reaction evidence="15">
        <text>(3R)-hydroxydecanoyl-[ACP] = (2E)-decenoyl-[ACP] + H2O</text>
        <dbReference type="Rhea" id="RHEA:41860"/>
        <dbReference type="Rhea" id="RHEA-COMP:9638"/>
        <dbReference type="Rhea" id="RHEA-COMP:9639"/>
        <dbReference type="ChEBI" id="CHEBI:15377"/>
        <dbReference type="ChEBI" id="CHEBI:78466"/>
        <dbReference type="ChEBI" id="CHEBI:78467"/>
    </reaction>
    <physiologicalReaction direction="left-to-right" evidence="15">
        <dbReference type="Rhea" id="RHEA:41861"/>
    </physiologicalReaction>
</comment>
<evidence type="ECO:0000256" key="42">
    <source>
        <dbReference type="ARBA" id="ARBA00048935"/>
    </source>
</evidence>
<dbReference type="InterPro" id="IPR057326">
    <property type="entry name" value="KR_dom"/>
</dbReference>
<dbReference type="Pfam" id="PF21089">
    <property type="entry name" value="PKS_DH_N"/>
    <property type="match status" value="1"/>
</dbReference>
<evidence type="ECO:0000256" key="36">
    <source>
        <dbReference type="ARBA" id="ARBA00048420"/>
    </source>
</evidence>
<proteinExistence type="predicted"/>
<dbReference type="InterPro" id="IPR014030">
    <property type="entry name" value="Ketoacyl_synth_N"/>
</dbReference>
<evidence type="ECO:0000256" key="7">
    <source>
        <dbReference type="ARBA" id="ARBA00022898"/>
    </source>
</evidence>
<dbReference type="InterPro" id="IPR001031">
    <property type="entry name" value="Thioesterase"/>
</dbReference>
<dbReference type="InterPro" id="IPR042104">
    <property type="entry name" value="PKS_dehydratase_sf"/>
</dbReference>
<keyword evidence="7" id="KW-0663">Pyridoxal phosphate</keyword>
<dbReference type="InterPro" id="IPR020802">
    <property type="entry name" value="TesA-like"/>
</dbReference>
<dbReference type="InterPro" id="IPR020843">
    <property type="entry name" value="ER"/>
</dbReference>
<evidence type="ECO:0000256" key="6">
    <source>
        <dbReference type="ARBA" id="ARBA00022799"/>
    </source>
</evidence>
<evidence type="ECO:0000256" key="34">
    <source>
        <dbReference type="ARBA" id="ARBA00048281"/>
    </source>
</evidence>
<dbReference type="InterPro" id="IPR036291">
    <property type="entry name" value="NAD(P)-bd_dom_sf"/>
</dbReference>
<evidence type="ECO:0000256" key="53">
    <source>
        <dbReference type="SAM" id="MobiDB-lite"/>
    </source>
</evidence>
<dbReference type="FunFam" id="3.40.47.10:FF:000019">
    <property type="entry name" value="Polyketide synthase type I"/>
    <property type="match status" value="1"/>
</dbReference>
<comment type="catalytic activity">
    <reaction evidence="20">
        <text>(3R)-hydroxybutanoyl-[ACP] = (2E)-butenoyl-[ACP] + H2O</text>
        <dbReference type="Rhea" id="RHEA:41808"/>
        <dbReference type="Rhea" id="RHEA-COMP:9626"/>
        <dbReference type="Rhea" id="RHEA-COMP:9627"/>
        <dbReference type="ChEBI" id="CHEBI:15377"/>
        <dbReference type="ChEBI" id="CHEBI:78451"/>
        <dbReference type="ChEBI" id="CHEBI:78453"/>
    </reaction>
    <physiologicalReaction direction="left-to-right" evidence="20">
        <dbReference type="Rhea" id="RHEA:41809"/>
    </physiologicalReaction>
</comment>
<dbReference type="Gene3D" id="3.40.50.1820">
    <property type="entry name" value="alpha/beta hydrolase"/>
    <property type="match status" value="1"/>
</dbReference>
<evidence type="ECO:0000256" key="15">
    <source>
        <dbReference type="ARBA" id="ARBA00023388"/>
    </source>
</evidence>
<dbReference type="SUPFAM" id="SSF51735">
    <property type="entry name" value="NAD(P)-binding Rossmann-fold domains"/>
    <property type="match status" value="3"/>
</dbReference>
<feature type="active site" description="Proton donor; for dehydratase activity" evidence="52">
    <location>
        <position position="1200"/>
    </location>
</feature>
<dbReference type="SMART" id="SM00823">
    <property type="entry name" value="PKS_PP"/>
    <property type="match status" value="1"/>
</dbReference>
<comment type="catalytic activity">
    <reaction evidence="24">
        <text>a (3R)-hydroxyacyl-[ACP] + NADP(+) = a 3-oxoacyl-[ACP] + NADPH + H(+)</text>
        <dbReference type="Rhea" id="RHEA:17397"/>
        <dbReference type="Rhea" id="RHEA-COMP:9916"/>
        <dbReference type="Rhea" id="RHEA-COMP:9945"/>
        <dbReference type="ChEBI" id="CHEBI:15378"/>
        <dbReference type="ChEBI" id="CHEBI:57783"/>
        <dbReference type="ChEBI" id="CHEBI:58349"/>
        <dbReference type="ChEBI" id="CHEBI:78776"/>
        <dbReference type="ChEBI" id="CHEBI:78827"/>
        <dbReference type="EC" id="1.1.1.100"/>
    </reaction>
    <physiologicalReaction direction="right-to-left" evidence="24">
        <dbReference type="Rhea" id="RHEA:17399"/>
    </physiologicalReaction>
</comment>
<dbReference type="SUPFAM" id="SSF52151">
    <property type="entry name" value="FabD/lysophospholipase-like"/>
    <property type="match status" value="1"/>
</dbReference>
<dbReference type="InterPro" id="IPR032821">
    <property type="entry name" value="PKS_assoc"/>
</dbReference>
<comment type="catalytic activity">
    <reaction evidence="23">
        <text>hexanoyl-[ACP] + malonyl-[ACP] + H(+) = 3-oxooctanoyl-[ACP] + holo-[ACP] + CO2</text>
        <dbReference type="Rhea" id="RHEA:41836"/>
        <dbReference type="Rhea" id="RHEA-COMP:9623"/>
        <dbReference type="Rhea" id="RHEA-COMP:9632"/>
        <dbReference type="Rhea" id="RHEA-COMP:9633"/>
        <dbReference type="Rhea" id="RHEA-COMP:9685"/>
        <dbReference type="ChEBI" id="CHEBI:15378"/>
        <dbReference type="ChEBI" id="CHEBI:16526"/>
        <dbReference type="ChEBI" id="CHEBI:64479"/>
        <dbReference type="ChEBI" id="CHEBI:78449"/>
        <dbReference type="ChEBI" id="CHEBI:78459"/>
        <dbReference type="ChEBI" id="CHEBI:78460"/>
    </reaction>
    <physiologicalReaction direction="left-to-right" evidence="23">
        <dbReference type="Rhea" id="RHEA:41837"/>
    </physiologicalReaction>
</comment>
<comment type="catalytic activity">
    <reaction evidence="36">
        <text>(2E)-octenoyl-[ACP] + NADPH + H(+) = octanoyl-[ACP] + NADP(+)</text>
        <dbReference type="Rhea" id="RHEA:41848"/>
        <dbReference type="Rhea" id="RHEA-COMP:9635"/>
        <dbReference type="Rhea" id="RHEA-COMP:9636"/>
        <dbReference type="ChEBI" id="CHEBI:15378"/>
        <dbReference type="ChEBI" id="CHEBI:57783"/>
        <dbReference type="ChEBI" id="CHEBI:58349"/>
        <dbReference type="ChEBI" id="CHEBI:78462"/>
        <dbReference type="ChEBI" id="CHEBI:78463"/>
    </reaction>
    <physiologicalReaction direction="left-to-right" evidence="36">
        <dbReference type="Rhea" id="RHEA:41849"/>
    </physiologicalReaction>
</comment>